<dbReference type="Proteomes" id="UP000320623">
    <property type="component" value="Unassembled WGS sequence"/>
</dbReference>
<dbReference type="STRING" id="1643428.GCA_001442855_02020"/>
<comment type="similarity">
    <text evidence="1">Belongs to the NAD(P)-dependent epimerase/dehydratase family.</text>
</comment>
<name>A0A0S4NBS5_9BACT</name>
<feature type="domain" description="NAD-dependent epimerase/dehydratase" evidence="2">
    <location>
        <begin position="3"/>
        <end position="235"/>
    </location>
</feature>
<dbReference type="InterPro" id="IPR001509">
    <property type="entry name" value="Epimerase_deHydtase"/>
</dbReference>
<evidence type="ECO:0000313" key="4">
    <source>
        <dbReference type="Proteomes" id="UP000320623"/>
    </source>
</evidence>
<dbReference type="Gene3D" id="3.40.50.720">
    <property type="entry name" value="NAD(P)-binding Rossmann-like Domain"/>
    <property type="match status" value="1"/>
</dbReference>
<dbReference type="Gene3D" id="3.90.25.10">
    <property type="entry name" value="UDP-galactose 4-epimerase, domain 1"/>
    <property type="match status" value="1"/>
</dbReference>
<keyword evidence="4" id="KW-1185">Reference proteome</keyword>
<dbReference type="AlphaFoldDB" id="A0A0S4NBS5"/>
<reference evidence="4" key="1">
    <citation type="submission" date="2015-11" db="EMBL/GenBank/DDBJ databases">
        <authorList>
            <person name="Varghese N."/>
        </authorList>
    </citation>
    <scope>NUCLEOTIDE SEQUENCE [LARGE SCALE GENOMIC DNA]</scope>
</reference>
<evidence type="ECO:0000259" key="2">
    <source>
        <dbReference type="Pfam" id="PF01370"/>
    </source>
</evidence>
<dbReference type="PANTHER" id="PTHR43000">
    <property type="entry name" value="DTDP-D-GLUCOSE 4,6-DEHYDRATASE-RELATED"/>
    <property type="match status" value="1"/>
</dbReference>
<gene>
    <name evidence="3" type="ORF">JGI1_02062</name>
</gene>
<proteinExistence type="inferred from homology"/>
<evidence type="ECO:0000313" key="3">
    <source>
        <dbReference type="EMBL" id="CUU08345.1"/>
    </source>
</evidence>
<dbReference type="EMBL" id="FAOO01000020">
    <property type="protein sequence ID" value="CUU08345.1"/>
    <property type="molecule type" value="Genomic_DNA"/>
</dbReference>
<accession>A0A0S4NBS5</accession>
<dbReference type="SUPFAM" id="SSF51735">
    <property type="entry name" value="NAD(P)-binding Rossmann-fold domains"/>
    <property type="match status" value="1"/>
</dbReference>
<organism evidence="3 4">
    <name type="scientific">Candidatus Thermokryptus mobilis</name>
    <dbReference type="NCBI Taxonomy" id="1643428"/>
    <lineage>
        <taxon>Bacteria</taxon>
        <taxon>Pseudomonadati</taxon>
        <taxon>Candidatus Kryptoniota</taxon>
        <taxon>Candidatus Thermokryptus</taxon>
    </lineage>
</organism>
<protein>
    <submittedName>
        <fullName evidence="3">UDP-glucose 4-epimerase</fullName>
    </submittedName>
</protein>
<dbReference type="RefSeq" id="WP_140945777.1">
    <property type="nucleotide sequence ID" value="NZ_FAOO01000020.1"/>
</dbReference>
<dbReference type="InterPro" id="IPR036291">
    <property type="entry name" value="NAD(P)-bd_dom_sf"/>
</dbReference>
<sequence length="312" mass="34993">MKILVTGGAGFIGSHVVDAYLELGHEVVVVDNLSSGSIENLNPKAKFYKMDIRDSDIEDLFKNEKPDVVNHHAAQMDVRKSVEDPIYDADVNIIGSLNLLQNCVRYGVKKFIFASTGGAIYGEQDYFPADEDHPTRPLSPYGVAKLAVEKYLYFYKEVYALNYVVLRYANIYGPRQNPHGEAGVVAIFTSKMLKGEQPVINGDGFQTRDYTFVGDVVRANVLALSYDKSDIFNIGTGIETDVNTLFHKLKQLTGANCDEFHGPAKPGEQRRSVISYEKIYKTLGWKPMTSLDDGLRLTVEFFKNKFKSQFDN</sequence>
<dbReference type="CDD" id="cd05256">
    <property type="entry name" value="UDP_AE_SDR_e"/>
    <property type="match status" value="1"/>
</dbReference>
<evidence type="ECO:0000256" key="1">
    <source>
        <dbReference type="ARBA" id="ARBA00007637"/>
    </source>
</evidence>
<dbReference type="OrthoDB" id="9801785at2"/>
<dbReference type="Pfam" id="PF01370">
    <property type="entry name" value="Epimerase"/>
    <property type="match status" value="1"/>
</dbReference>